<dbReference type="GO" id="GO:0008955">
    <property type="term" value="F:peptidoglycan glycosyltransferase activity"/>
    <property type="evidence" value="ECO:0007669"/>
    <property type="project" value="UniProtKB-EC"/>
</dbReference>
<dbReference type="Gene3D" id="2.60.40.10">
    <property type="entry name" value="Immunoglobulins"/>
    <property type="match status" value="1"/>
</dbReference>
<organism evidence="12 13">
    <name type="scientific">Candidatus Doudnabacteria bacterium Gr01-1014_77</name>
    <dbReference type="NCBI Taxonomy" id="2017133"/>
    <lineage>
        <taxon>Bacteria</taxon>
        <taxon>Candidatus Doudnaibacteriota</taxon>
    </lineage>
</organism>
<keyword evidence="2" id="KW-1003">Cell membrane</keyword>
<evidence type="ECO:0000256" key="4">
    <source>
        <dbReference type="ARBA" id="ARBA00022679"/>
    </source>
</evidence>
<keyword evidence="8" id="KW-0961">Cell wall biogenesis/degradation</keyword>
<dbReference type="InterPro" id="IPR013783">
    <property type="entry name" value="Ig-like_fold"/>
</dbReference>
<dbReference type="AlphaFoldDB" id="A0A554J985"/>
<evidence type="ECO:0000256" key="6">
    <source>
        <dbReference type="ARBA" id="ARBA00022984"/>
    </source>
</evidence>
<dbReference type="SUPFAM" id="SSF56601">
    <property type="entry name" value="beta-lactamase/transpeptidase-like"/>
    <property type="match status" value="1"/>
</dbReference>
<protein>
    <recommendedName>
        <fullName evidence="9">peptidoglycan glycosyltransferase</fullName>
        <ecNumber evidence="9">2.4.99.28</ecNumber>
    </recommendedName>
</protein>
<keyword evidence="7" id="KW-0472">Membrane</keyword>
<evidence type="ECO:0000256" key="7">
    <source>
        <dbReference type="ARBA" id="ARBA00023136"/>
    </source>
</evidence>
<feature type="non-terminal residue" evidence="12">
    <location>
        <position position="1"/>
    </location>
</feature>
<dbReference type="GO" id="GO:0071555">
    <property type="term" value="P:cell wall organization"/>
    <property type="evidence" value="ECO:0007669"/>
    <property type="project" value="UniProtKB-KW"/>
</dbReference>
<accession>A0A554J985</accession>
<reference evidence="12 13" key="1">
    <citation type="submission" date="2017-07" db="EMBL/GenBank/DDBJ databases">
        <title>Mechanisms for carbon and nitrogen cycling indicate functional differentiation within the Candidate Phyla Radiation.</title>
        <authorList>
            <person name="Danczak R.E."/>
            <person name="Johnston M.D."/>
            <person name="Kenah C."/>
            <person name="Slattery M."/>
            <person name="Wrighton K.C."/>
            <person name="Wilkins M.J."/>
        </authorList>
    </citation>
    <scope>NUCLEOTIDE SEQUENCE [LARGE SCALE GENOMIC DNA]</scope>
    <source>
        <strain evidence="12">Gr01-1014_77</strain>
    </source>
</reference>
<evidence type="ECO:0000313" key="13">
    <source>
        <dbReference type="Proteomes" id="UP000319613"/>
    </source>
</evidence>
<dbReference type="Pfam" id="PF17957">
    <property type="entry name" value="Big_7"/>
    <property type="match status" value="1"/>
</dbReference>
<keyword evidence="3" id="KW-0328">Glycosyltransferase</keyword>
<dbReference type="InterPro" id="IPR012338">
    <property type="entry name" value="Beta-lactam/transpept-like"/>
</dbReference>
<keyword evidence="4" id="KW-0808">Transferase</keyword>
<gene>
    <name evidence="12" type="ORF">G01um101477_666</name>
</gene>
<dbReference type="EMBL" id="VMFF01000080">
    <property type="protein sequence ID" value="TSC64924.1"/>
    <property type="molecule type" value="Genomic_DNA"/>
</dbReference>
<comment type="subcellular location">
    <subcellularLocation>
        <location evidence="1">Membrane</location>
    </subcellularLocation>
</comment>
<comment type="catalytic activity">
    <reaction evidence="10">
        <text>[GlcNAc-(1-&gt;4)-Mur2Ac(oyl-L-Ala-gamma-D-Glu-L-Lys-D-Ala-D-Ala)](n)-di-trans,octa-cis-undecaprenyl diphosphate + beta-D-GlcNAc-(1-&gt;4)-Mur2Ac(oyl-L-Ala-gamma-D-Glu-L-Lys-D-Ala-D-Ala)-di-trans,octa-cis-undecaprenyl diphosphate = [GlcNAc-(1-&gt;4)-Mur2Ac(oyl-L-Ala-gamma-D-Glu-L-Lys-D-Ala-D-Ala)](n+1)-di-trans,octa-cis-undecaprenyl diphosphate + di-trans,octa-cis-undecaprenyl diphosphate + H(+)</text>
        <dbReference type="Rhea" id="RHEA:23708"/>
        <dbReference type="Rhea" id="RHEA-COMP:9602"/>
        <dbReference type="Rhea" id="RHEA-COMP:9603"/>
        <dbReference type="ChEBI" id="CHEBI:15378"/>
        <dbReference type="ChEBI" id="CHEBI:58405"/>
        <dbReference type="ChEBI" id="CHEBI:60033"/>
        <dbReference type="ChEBI" id="CHEBI:78435"/>
        <dbReference type="EC" id="2.4.99.28"/>
    </reaction>
</comment>
<dbReference type="PANTHER" id="PTHR32282:SF11">
    <property type="entry name" value="PENICILLIN-BINDING PROTEIN 1B"/>
    <property type="match status" value="1"/>
</dbReference>
<dbReference type="GO" id="GO:0009252">
    <property type="term" value="P:peptidoglycan biosynthetic process"/>
    <property type="evidence" value="ECO:0007669"/>
    <property type="project" value="UniProtKB-KW"/>
</dbReference>
<evidence type="ECO:0000256" key="5">
    <source>
        <dbReference type="ARBA" id="ARBA00022960"/>
    </source>
</evidence>
<proteinExistence type="predicted"/>
<dbReference type="InterPro" id="IPR001460">
    <property type="entry name" value="PCN-bd_Tpept"/>
</dbReference>
<dbReference type="GO" id="GO:0016020">
    <property type="term" value="C:membrane"/>
    <property type="evidence" value="ECO:0007669"/>
    <property type="project" value="UniProtKB-SubCell"/>
</dbReference>
<dbReference type="Proteomes" id="UP000319613">
    <property type="component" value="Unassembled WGS sequence"/>
</dbReference>
<dbReference type="Gene3D" id="3.40.710.10">
    <property type="entry name" value="DD-peptidase/beta-lactamase superfamily"/>
    <property type="match status" value="1"/>
</dbReference>
<feature type="domain" description="Penicillin-binding protein transpeptidase" evidence="11">
    <location>
        <begin position="19"/>
        <end position="194"/>
    </location>
</feature>
<evidence type="ECO:0000256" key="10">
    <source>
        <dbReference type="ARBA" id="ARBA00049902"/>
    </source>
</evidence>
<keyword evidence="6" id="KW-0573">Peptidoglycan synthesis</keyword>
<dbReference type="PANTHER" id="PTHR32282">
    <property type="entry name" value="BINDING PROTEIN TRANSPEPTIDASE, PUTATIVE-RELATED"/>
    <property type="match status" value="1"/>
</dbReference>
<dbReference type="GO" id="GO:0030288">
    <property type="term" value="C:outer membrane-bounded periplasmic space"/>
    <property type="evidence" value="ECO:0007669"/>
    <property type="project" value="TreeGrafter"/>
</dbReference>
<evidence type="ECO:0000256" key="2">
    <source>
        <dbReference type="ARBA" id="ARBA00022475"/>
    </source>
</evidence>
<dbReference type="GO" id="GO:0008360">
    <property type="term" value="P:regulation of cell shape"/>
    <property type="evidence" value="ECO:0007669"/>
    <property type="project" value="UniProtKB-KW"/>
</dbReference>
<evidence type="ECO:0000313" key="12">
    <source>
        <dbReference type="EMBL" id="TSC64924.1"/>
    </source>
</evidence>
<sequence>EFGQSPATLRLDVETNFGKYGNKDYIPKNYNGQVHGPVSIRQALAGSLNIPAVKTLDLIGVDNAVQTMRDVGITSPLKDCGLSLVLGGCEVTLVDHVSGYATFANEGVHHDTAGILKIEDSNGNVLEEYKDQSKEVLDPQSVYELISIMTDNESRQFTFGSSSIYLTLPDRPVAAKTGTTQNFHDGWAVGFTPSLVAGVWTGNNDGTLMKMDAVMTAAPIWKQFMSEALKGTTVEQFPVPDGIQNIVVDALSGKLPGAYTTATKTDVFASFSVPKEYDDLHLAGGVTTLHSERPDNISWEQAVATWAVNHGYTYIPKGDMPITPIPSQPINGQIDVGNPPTINVVSPPNDSTIDQVPFIIQTHVSPDTNNQITRVDLLIDGSFFQSINSYPYSFQISQQLPAGVHTFAIHAVDDKGNTADTSIKLRFK</sequence>
<evidence type="ECO:0000256" key="9">
    <source>
        <dbReference type="ARBA" id="ARBA00044770"/>
    </source>
</evidence>
<name>A0A554J985_9BACT</name>
<comment type="caution">
    <text evidence="12">The sequence shown here is derived from an EMBL/GenBank/DDBJ whole genome shotgun (WGS) entry which is preliminary data.</text>
</comment>
<keyword evidence="5" id="KW-0133">Cell shape</keyword>
<evidence type="ECO:0000256" key="1">
    <source>
        <dbReference type="ARBA" id="ARBA00004370"/>
    </source>
</evidence>
<evidence type="ECO:0000256" key="3">
    <source>
        <dbReference type="ARBA" id="ARBA00022676"/>
    </source>
</evidence>
<evidence type="ECO:0000259" key="11">
    <source>
        <dbReference type="Pfam" id="PF00905"/>
    </source>
</evidence>
<dbReference type="Pfam" id="PF00905">
    <property type="entry name" value="Transpeptidase"/>
    <property type="match status" value="1"/>
</dbReference>
<dbReference type="GO" id="GO:0008658">
    <property type="term" value="F:penicillin binding"/>
    <property type="evidence" value="ECO:0007669"/>
    <property type="project" value="InterPro"/>
</dbReference>
<dbReference type="EC" id="2.4.99.28" evidence="9"/>
<evidence type="ECO:0000256" key="8">
    <source>
        <dbReference type="ARBA" id="ARBA00023316"/>
    </source>
</evidence>
<dbReference type="InterPro" id="IPR050396">
    <property type="entry name" value="Glycosyltr_51/Transpeptidase"/>
</dbReference>